<comment type="caution">
    <text evidence="1">The sequence shown here is derived from an EMBL/GenBank/DDBJ whole genome shotgun (WGS) entry which is preliminary data.</text>
</comment>
<sequence>MASERRMSEKTKQKTTEKGTCNVTFSYDAMEGATHRRHFQDDIEMKGGLEDRLGSEWFSPGCYFSQKISGHRNLVKLAGFGLRGEGNWTYEVVLKKLKNILTRMLRGKDFESEDFATEGVSHGATVPPIDPDPLLAHDDNGYTTEECVLFMYVDDDATVSFMYCKTGLFDTPWDASYFNDGLAHLTNYMGRKWGEGHTFGRSWIQPQATAYLCACVLSYERAAK</sequence>
<dbReference type="Proteomes" id="UP001558652">
    <property type="component" value="Unassembled WGS sequence"/>
</dbReference>
<evidence type="ECO:0000313" key="1">
    <source>
        <dbReference type="EMBL" id="KAL1123710.1"/>
    </source>
</evidence>
<gene>
    <name evidence="1" type="ORF">AAG570_001483</name>
</gene>
<accession>A0ABD0Y8N6</accession>
<dbReference type="EMBL" id="JBFDAA010000011">
    <property type="protein sequence ID" value="KAL1123710.1"/>
    <property type="molecule type" value="Genomic_DNA"/>
</dbReference>
<name>A0ABD0Y8N6_9HEMI</name>
<reference evidence="1 2" key="1">
    <citation type="submission" date="2024-07" db="EMBL/GenBank/DDBJ databases">
        <title>Chromosome-level genome assembly of the water stick insect Ranatra chinensis (Heteroptera: Nepidae).</title>
        <authorList>
            <person name="Liu X."/>
        </authorList>
    </citation>
    <scope>NUCLEOTIDE SEQUENCE [LARGE SCALE GENOMIC DNA]</scope>
    <source>
        <strain evidence="1">Cailab_2021Rc</strain>
        <tissue evidence="1">Muscle</tissue>
    </source>
</reference>
<evidence type="ECO:0000313" key="2">
    <source>
        <dbReference type="Proteomes" id="UP001558652"/>
    </source>
</evidence>
<dbReference type="AlphaFoldDB" id="A0ABD0Y8N6"/>
<keyword evidence="2" id="KW-1185">Reference proteome</keyword>
<proteinExistence type="predicted"/>
<organism evidence="1 2">
    <name type="scientific">Ranatra chinensis</name>
    <dbReference type="NCBI Taxonomy" id="642074"/>
    <lineage>
        <taxon>Eukaryota</taxon>
        <taxon>Metazoa</taxon>
        <taxon>Ecdysozoa</taxon>
        <taxon>Arthropoda</taxon>
        <taxon>Hexapoda</taxon>
        <taxon>Insecta</taxon>
        <taxon>Pterygota</taxon>
        <taxon>Neoptera</taxon>
        <taxon>Paraneoptera</taxon>
        <taxon>Hemiptera</taxon>
        <taxon>Heteroptera</taxon>
        <taxon>Panheteroptera</taxon>
        <taxon>Nepomorpha</taxon>
        <taxon>Nepidae</taxon>
        <taxon>Ranatrinae</taxon>
        <taxon>Ranatra</taxon>
    </lineage>
</organism>
<protein>
    <submittedName>
        <fullName evidence="1">Uncharacterized protein</fullName>
    </submittedName>
</protein>